<keyword evidence="1" id="KW-0812">Transmembrane</keyword>
<dbReference type="Proteomes" id="UP000244722">
    <property type="component" value="Unassembled WGS sequence"/>
</dbReference>
<proteinExistence type="predicted"/>
<feature type="transmembrane region" description="Helical" evidence="1">
    <location>
        <begin position="31"/>
        <end position="49"/>
    </location>
</feature>
<keyword evidence="3" id="KW-1185">Reference proteome</keyword>
<evidence type="ECO:0000313" key="2">
    <source>
        <dbReference type="EMBL" id="PUU82697.1"/>
    </source>
</evidence>
<organism evidence="2 3">
    <name type="scientific">Tuber borchii</name>
    <name type="common">White truffle</name>
    <dbReference type="NCBI Taxonomy" id="42251"/>
    <lineage>
        <taxon>Eukaryota</taxon>
        <taxon>Fungi</taxon>
        <taxon>Dikarya</taxon>
        <taxon>Ascomycota</taxon>
        <taxon>Pezizomycotina</taxon>
        <taxon>Pezizomycetes</taxon>
        <taxon>Pezizales</taxon>
        <taxon>Tuberaceae</taxon>
        <taxon>Tuber</taxon>
    </lineage>
</organism>
<name>A0A2T7A4M0_TUBBO</name>
<evidence type="ECO:0000313" key="3">
    <source>
        <dbReference type="Proteomes" id="UP000244722"/>
    </source>
</evidence>
<protein>
    <submittedName>
        <fullName evidence="2">Uncharacterized protein</fullName>
    </submittedName>
</protein>
<evidence type="ECO:0000256" key="1">
    <source>
        <dbReference type="SAM" id="Phobius"/>
    </source>
</evidence>
<comment type="caution">
    <text evidence="2">The sequence shown here is derived from an EMBL/GenBank/DDBJ whole genome shotgun (WGS) entry which is preliminary data.</text>
</comment>
<feature type="transmembrane region" description="Helical" evidence="1">
    <location>
        <begin position="61"/>
        <end position="82"/>
    </location>
</feature>
<sequence>MVRLFSISAINAYLTSWALTIVGAGKPRMLLPAWILIALVLAAIHRVTVRKINLSHQVASATSVLCFAGVCSTIVLLFELHICSLTRI</sequence>
<dbReference type="EMBL" id="NESQ01000023">
    <property type="protein sequence ID" value="PUU82697.1"/>
    <property type="molecule type" value="Genomic_DNA"/>
</dbReference>
<keyword evidence="1" id="KW-0472">Membrane</keyword>
<keyword evidence="1" id="KW-1133">Transmembrane helix</keyword>
<feature type="non-terminal residue" evidence="2">
    <location>
        <position position="88"/>
    </location>
</feature>
<feature type="transmembrane region" description="Helical" evidence="1">
    <location>
        <begin position="7"/>
        <end position="25"/>
    </location>
</feature>
<reference evidence="2 3" key="1">
    <citation type="submission" date="2017-04" db="EMBL/GenBank/DDBJ databases">
        <title>Draft genome sequence of Tuber borchii Vittad., a whitish edible truffle.</title>
        <authorList>
            <consortium name="DOE Joint Genome Institute"/>
            <person name="Murat C."/>
            <person name="Kuo A."/>
            <person name="Barry K.W."/>
            <person name="Clum A."/>
            <person name="Dockter R.B."/>
            <person name="Fauchery L."/>
            <person name="Iotti M."/>
            <person name="Kohler A."/>
            <person name="Labutti K."/>
            <person name="Lindquist E.A."/>
            <person name="Lipzen A."/>
            <person name="Ohm R.A."/>
            <person name="Wang M."/>
            <person name="Grigoriev I.V."/>
            <person name="Zambonelli A."/>
            <person name="Martin F.M."/>
        </authorList>
    </citation>
    <scope>NUCLEOTIDE SEQUENCE [LARGE SCALE GENOMIC DNA]</scope>
    <source>
        <strain evidence="2 3">Tbo3840</strain>
    </source>
</reference>
<dbReference type="OrthoDB" id="2139606at2759"/>
<accession>A0A2T7A4M0</accession>
<gene>
    <name evidence="2" type="ORF">B9Z19DRAFT_1074278</name>
</gene>
<dbReference type="AlphaFoldDB" id="A0A2T7A4M0"/>